<dbReference type="EC" id="1.17.1.4" evidence="2"/>
<dbReference type="InterPro" id="IPR051312">
    <property type="entry name" value="Diverse_Substr_Oxidored"/>
</dbReference>
<keyword evidence="3" id="KW-1185">Reference proteome</keyword>
<name>A0ABT2ESV0_9BACT</name>
<dbReference type="Gene3D" id="3.30.390.50">
    <property type="entry name" value="CO dehydrogenase flavoprotein, C-terminal domain"/>
    <property type="match status" value="1"/>
</dbReference>
<dbReference type="PROSITE" id="PS51387">
    <property type="entry name" value="FAD_PCMH"/>
    <property type="match status" value="1"/>
</dbReference>
<comment type="caution">
    <text evidence="2">The sequence shown here is derived from an EMBL/GenBank/DDBJ whole genome shotgun (WGS) entry which is preliminary data.</text>
</comment>
<dbReference type="SMART" id="SM01092">
    <property type="entry name" value="CO_deh_flav_C"/>
    <property type="match status" value="1"/>
</dbReference>
<gene>
    <name evidence="2" type="ORF">M2350_003423</name>
</gene>
<organism evidence="2 3">
    <name type="scientific">Candidatus Fervidibacter sacchari</name>
    <dbReference type="NCBI Taxonomy" id="1448929"/>
    <lineage>
        <taxon>Bacteria</taxon>
        <taxon>Candidatus Fervidibacterota</taxon>
        <taxon>Candidatus Fervidibacter</taxon>
    </lineage>
</organism>
<keyword evidence="2" id="KW-0560">Oxidoreductase</keyword>
<dbReference type="Pfam" id="PF00941">
    <property type="entry name" value="FAD_binding_5"/>
    <property type="match status" value="1"/>
</dbReference>
<dbReference type="GO" id="GO:0004854">
    <property type="term" value="F:xanthine dehydrogenase activity"/>
    <property type="evidence" value="ECO:0007669"/>
    <property type="project" value="UniProtKB-EC"/>
</dbReference>
<accession>A0ABT2ESV0</accession>
<evidence type="ECO:0000259" key="1">
    <source>
        <dbReference type="PROSITE" id="PS51387"/>
    </source>
</evidence>
<sequence>MRAFEYVKPATVAEAIRELGRSWTDAKILAGGIDLLGELKEGIIAPQRIVNIKGINGLRYIRFSEKDGLRLGALATLEEIETHQVIRQRYTALAEAAHSVGTPQIRNVGTIGGNLCQRPRCWYYRDEHTKCLKKGGPMCFAYNGENKYHAILGGGPCYIVHPSDCAPALIAFKASVTIVSPRGQRTVPLEEFFVLPSRRLDHETILEPDEIVTEIRVPTPPPNTRSTYLKFKERDSHDFAIVGAAVVMRLKGKVCEDVRIVLSGVAPIPWRSPEAEAVLKGKAITPELAEQAGKAAVAKAQPLAQNAYKVPLTQAIVKQAVLKAAGLSV</sequence>
<dbReference type="InterPro" id="IPR016167">
    <property type="entry name" value="FAD-bd_PCMH_sub1"/>
</dbReference>
<evidence type="ECO:0000313" key="3">
    <source>
        <dbReference type="Proteomes" id="UP001204798"/>
    </source>
</evidence>
<evidence type="ECO:0000313" key="2">
    <source>
        <dbReference type="EMBL" id="MCS3920982.1"/>
    </source>
</evidence>
<dbReference type="SUPFAM" id="SSF55447">
    <property type="entry name" value="CO dehydrogenase flavoprotein C-terminal domain-like"/>
    <property type="match status" value="1"/>
</dbReference>
<dbReference type="Pfam" id="PF03450">
    <property type="entry name" value="CO_deh_flav_C"/>
    <property type="match status" value="1"/>
</dbReference>
<dbReference type="RefSeq" id="WP_259101606.1">
    <property type="nucleotide sequence ID" value="NZ_CP130454.1"/>
</dbReference>
<dbReference type="EMBL" id="JANUCP010000008">
    <property type="protein sequence ID" value="MCS3920982.1"/>
    <property type="molecule type" value="Genomic_DNA"/>
</dbReference>
<dbReference type="InterPro" id="IPR016169">
    <property type="entry name" value="FAD-bd_PCMH_sub2"/>
</dbReference>
<dbReference type="InterPro" id="IPR036318">
    <property type="entry name" value="FAD-bd_PCMH-like_sf"/>
</dbReference>
<dbReference type="InterPro" id="IPR036683">
    <property type="entry name" value="CO_DH_flav_C_dom_sf"/>
</dbReference>
<protein>
    <submittedName>
        <fullName evidence="2">Xanthine dehydrogenase YagS FAD-binding subunit</fullName>
        <ecNumber evidence="2">1.17.1.4</ecNumber>
    </submittedName>
</protein>
<dbReference type="PANTHER" id="PTHR42659:SF9">
    <property type="entry name" value="XANTHINE DEHYDROGENASE FAD-BINDING SUBUNIT XDHB-RELATED"/>
    <property type="match status" value="1"/>
</dbReference>
<feature type="domain" description="FAD-binding PCMH-type" evidence="1">
    <location>
        <begin position="1"/>
        <end position="222"/>
    </location>
</feature>
<dbReference type="SUPFAM" id="SSF56176">
    <property type="entry name" value="FAD-binding/transporter-associated domain-like"/>
    <property type="match status" value="1"/>
</dbReference>
<reference evidence="2 3" key="1">
    <citation type="submission" date="2022-08" db="EMBL/GenBank/DDBJ databases">
        <title>Bacterial and archaeal communities from various locations to study Microbial Dark Matter (Phase II).</title>
        <authorList>
            <person name="Stepanauskas R."/>
        </authorList>
    </citation>
    <scope>NUCLEOTIDE SEQUENCE [LARGE SCALE GENOMIC DNA]</scope>
    <source>
        <strain evidence="2 3">PD1</strain>
    </source>
</reference>
<dbReference type="Gene3D" id="3.30.465.10">
    <property type="match status" value="2"/>
</dbReference>
<dbReference type="InterPro" id="IPR016166">
    <property type="entry name" value="FAD-bd_PCMH"/>
</dbReference>
<proteinExistence type="predicted"/>
<dbReference type="InterPro" id="IPR005107">
    <property type="entry name" value="CO_DH_flav_C"/>
</dbReference>
<dbReference type="InterPro" id="IPR002346">
    <property type="entry name" value="Mopterin_DH_FAD-bd"/>
</dbReference>
<dbReference type="Gene3D" id="3.30.43.10">
    <property type="entry name" value="Uridine Diphospho-n-acetylenolpyruvylglucosamine Reductase, domain 2"/>
    <property type="match status" value="1"/>
</dbReference>
<dbReference type="Proteomes" id="UP001204798">
    <property type="component" value="Unassembled WGS sequence"/>
</dbReference>
<dbReference type="PANTHER" id="PTHR42659">
    <property type="entry name" value="XANTHINE DEHYDROGENASE SUBUNIT C-RELATED"/>
    <property type="match status" value="1"/>
</dbReference>